<proteinExistence type="predicted"/>
<accession>A0A7S4N4W1</accession>
<dbReference type="AlphaFoldDB" id="A0A7S4N4W1"/>
<evidence type="ECO:0000313" key="2">
    <source>
        <dbReference type="EMBL" id="CAE2265540.1"/>
    </source>
</evidence>
<sequence length="603" mass="67892">MDDPMPSPEERNEAISILSRWDVARPSVDLIDDYASRGCYGVDIPERLLWEAFVMRADTIERGPEGSRYESDRNSEPSFQDMNFGATRGWKGTGPRPVVWQHDTKEPLCPQSLLVAYEEEGRVLPVVSDFDCFLIGTRGVSYDAPLPPDQVEYLQYYVSHIERILDGPDASHSWSTRWFNVLKDAGCKKANKVMLGYGFGDPKSNSIFENAVERLKGCGAVRHGAECFNYYFPQELELDEKFLVISDRLPGNPNVPWTYMNETELRHFLTQKIDQGYTFPLNPKWVLCDPGWKALYDKFAASERYKVKQSFDAWYPPDSGLREKIEEISARHPGGFQRRAFDGRVSCPREMEILSTLPSLKRACGSNFTTERRSEPLIIPLALSELRSQDRTQSVPVKPTVMPEILTSNKRSSHHRPLPELEMVGTEKMDLKLLELERHRVIQRAKRKLRMAIIWINFAKEMKSKTQGKLMRDDAKTIGPTRGLTARDEVESSLAPTSLSAEFFTSGESTLAVSGNDDSADDVQSSAVLTNLPAWLKVTQTKAALHHDFGLKSVVETEPDALPMTLATKPPPPPPPVSRGGSLARGGRRREWTNIGSGSIKLA</sequence>
<reference evidence="2" key="1">
    <citation type="submission" date="2021-01" db="EMBL/GenBank/DDBJ databases">
        <authorList>
            <person name="Corre E."/>
            <person name="Pelletier E."/>
            <person name="Niang G."/>
            <person name="Scheremetjew M."/>
            <person name="Finn R."/>
            <person name="Kale V."/>
            <person name="Holt S."/>
            <person name="Cochrane G."/>
            <person name="Meng A."/>
            <person name="Brown T."/>
            <person name="Cohen L."/>
        </authorList>
    </citation>
    <scope>NUCLEOTIDE SEQUENCE</scope>
    <source>
        <strain evidence="2">Isolate 1302-5</strain>
    </source>
</reference>
<name>A0A7S4N4W1_9STRA</name>
<dbReference type="EMBL" id="HBKQ01041574">
    <property type="protein sequence ID" value="CAE2265540.1"/>
    <property type="molecule type" value="Transcribed_RNA"/>
</dbReference>
<evidence type="ECO:0000256" key="1">
    <source>
        <dbReference type="SAM" id="MobiDB-lite"/>
    </source>
</evidence>
<organism evidence="2">
    <name type="scientific">Odontella aurita</name>
    <dbReference type="NCBI Taxonomy" id="265563"/>
    <lineage>
        <taxon>Eukaryota</taxon>
        <taxon>Sar</taxon>
        <taxon>Stramenopiles</taxon>
        <taxon>Ochrophyta</taxon>
        <taxon>Bacillariophyta</taxon>
        <taxon>Mediophyceae</taxon>
        <taxon>Biddulphiophycidae</taxon>
        <taxon>Eupodiscales</taxon>
        <taxon>Odontellaceae</taxon>
        <taxon>Odontella</taxon>
    </lineage>
</organism>
<feature type="region of interest" description="Disordered" evidence="1">
    <location>
        <begin position="563"/>
        <end position="603"/>
    </location>
</feature>
<protein>
    <submittedName>
        <fullName evidence="2">Uncharacterized protein</fullName>
    </submittedName>
</protein>
<gene>
    <name evidence="2" type="ORF">OAUR00152_LOCUS28695</name>
</gene>